<comment type="function">
    <text evidence="7">RNA helicase.</text>
</comment>
<comment type="domain">
    <text evidence="7">The Q motif is unique to and characteristic of the DEAD box family of RNA helicases and controls ATP binding and hydrolysis.</text>
</comment>
<feature type="domain" description="Helicase ATP-binding" evidence="9">
    <location>
        <begin position="132"/>
        <end position="324"/>
    </location>
</feature>
<keyword evidence="2 6" id="KW-0378">Hydrolase</keyword>
<keyword evidence="4 6" id="KW-0067">ATP-binding</keyword>
<dbReference type="OrthoDB" id="193716at2759"/>
<evidence type="ECO:0000256" key="7">
    <source>
        <dbReference type="RuleBase" id="RU365068"/>
    </source>
</evidence>
<evidence type="ECO:0000313" key="11">
    <source>
        <dbReference type="EMBL" id="KAF2812355.1"/>
    </source>
</evidence>
<dbReference type="SUPFAM" id="SSF52540">
    <property type="entry name" value="P-loop containing nucleoside triphosphate hydrolases"/>
    <property type="match status" value="1"/>
</dbReference>
<dbReference type="RefSeq" id="XP_033579319.1">
    <property type="nucleotide sequence ID" value="XM_033715307.1"/>
</dbReference>
<dbReference type="GO" id="GO:0003724">
    <property type="term" value="F:RNA helicase activity"/>
    <property type="evidence" value="ECO:0007669"/>
    <property type="project" value="UniProtKB-EC"/>
</dbReference>
<evidence type="ECO:0000256" key="1">
    <source>
        <dbReference type="ARBA" id="ARBA00022741"/>
    </source>
</evidence>
<dbReference type="InterPro" id="IPR011545">
    <property type="entry name" value="DEAD/DEAH_box_helicase_dom"/>
</dbReference>
<comment type="similarity">
    <text evidence="6">Belongs to the DEAD box helicase family.</text>
</comment>
<evidence type="ECO:0000256" key="3">
    <source>
        <dbReference type="ARBA" id="ARBA00022806"/>
    </source>
</evidence>
<dbReference type="AlphaFoldDB" id="A0A6A6YWJ2"/>
<dbReference type="InterPro" id="IPR001650">
    <property type="entry name" value="Helicase_C-like"/>
</dbReference>
<dbReference type="SMART" id="SM00487">
    <property type="entry name" value="DEXDc"/>
    <property type="match status" value="1"/>
</dbReference>
<keyword evidence="3 6" id="KW-0347">Helicase</keyword>
<reference evidence="11 13" key="1">
    <citation type="journal article" date="2020" name="Stud. Mycol.">
        <title>101 Dothideomycetes genomes: a test case for predicting lifestyles and emergence of pathogens.</title>
        <authorList>
            <person name="Haridas S."/>
            <person name="Albert R."/>
            <person name="Binder M."/>
            <person name="Bloem J."/>
            <person name="Labutti K."/>
            <person name="Salamov A."/>
            <person name="Andreopoulos B."/>
            <person name="Baker S."/>
            <person name="Barry K."/>
            <person name="Bills G."/>
            <person name="Bluhm B."/>
            <person name="Cannon C."/>
            <person name="Castanera R."/>
            <person name="Culley D."/>
            <person name="Daum C."/>
            <person name="Ezra D."/>
            <person name="Gonzalez J."/>
            <person name="Henrissat B."/>
            <person name="Kuo A."/>
            <person name="Liang C."/>
            <person name="Lipzen A."/>
            <person name="Lutzoni F."/>
            <person name="Magnuson J."/>
            <person name="Mondo S."/>
            <person name="Nolan M."/>
            <person name="Ohm R."/>
            <person name="Pangilinan J."/>
            <person name="Park H.-J."/>
            <person name="Ramirez L."/>
            <person name="Alfaro M."/>
            <person name="Sun H."/>
            <person name="Tritt A."/>
            <person name="Yoshinaga Y."/>
            <person name="Zwiers L.-H."/>
            <person name="Turgeon B."/>
            <person name="Goodwin S."/>
            <person name="Spatafora J."/>
            <person name="Crous P."/>
            <person name="Grigoriev I."/>
        </authorList>
    </citation>
    <scope>NUCLEOTIDE SEQUENCE</scope>
    <source>
        <strain evidence="11 13">CBS 304.34</strain>
    </source>
</reference>
<organism evidence="11">
    <name type="scientific">Mytilinidion resinicola</name>
    <dbReference type="NCBI Taxonomy" id="574789"/>
    <lineage>
        <taxon>Eukaryota</taxon>
        <taxon>Fungi</taxon>
        <taxon>Dikarya</taxon>
        <taxon>Ascomycota</taxon>
        <taxon>Pezizomycotina</taxon>
        <taxon>Dothideomycetes</taxon>
        <taxon>Pleosporomycetidae</taxon>
        <taxon>Mytilinidiales</taxon>
        <taxon>Mytilinidiaceae</taxon>
        <taxon>Mytilinidion</taxon>
    </lineage>
</organism>
<comment type="catalytic activity">
    <reaction evidence="7">
        <text>ATP + H2O = ADP + phosphate + H(+)</text>
        <dbReference type="Rhea" id="RHEA:13065"/>
        <dbReference type="ChEBI" id="CHEBI:15377"/>
        <dbReference type="ChEBI" id="CHEBI:15378"/>
        <dbReference type="ChEBI" id="CHEBI:30616"/>
        <dbReference type="ChEBI" id="CHEBI:43474"/>
        <dbReference type="ChEBI" id="CHEBI:456216"/>
        <dbReference type="EC" id="3.6.4.13"/>
    </reaction>
</comment>
<evidence type="ECO:0000256" key="2">
    <source>
        <dbReference type="ARBA" id="ARBA00022801"/>
    </source>
</evidence>
<feature type="domain" description="Helicase C-terminal" evidence="10">
    <location>
        <begin position="365"/>
        <end position="533"/>
    </location>
</feature>
<evidence type="ECO:0000256" key="4">
    <source>
        <dbReference type="ARBA" id="ARBA00022840"/>
    </source>
</evidence>
<dbReference type="GeneID" id="54456200"/>
<dbReference type="GO" id="GO:0003723">
    <property type="term" value="F:RNA binding"/>
    <property type="evidence" value="ECO:0007669"/>
    <property type="project" value="UniProtKB-UniRule"/>
</dbReference>
<dbReference type="EMBL" id="MU003697">
    <property type="protein sequence ID" value="KAF2812355.1"/>
    <property type="molecule type" value="Genomic_DNA"/>
</dbReference>
<evidence type="ECO:0000256" key="6">
    <source>
        <dbReference type="RuleBase" id="RU000492"/>
    </source>
</evidence>
<dbReference type="PANTHER" id="PTHR24031">
    <property type="entry name" value="RNA HELICASE"/>
    <property type="match status" value="1"/>
</dbReference>
<feature type="compositionally biased region" description="Gly residues" evidence="8">
    <location>
        <begin position="673"/>
        <end position="691"/>
    </location>
</feature>
<keyword evidence="1 6" id="KW-0547">Nucleotide-binding</keyword>
<dbReference type="EC" id="3.6.4.13" evidence="7"/>
<keyword evidence="5 7" id="KW-0694">RNA-binding</keyword>
<dbReference type="InterPro" id="IPR014001">
    <property type="entry name" value="Helicase_ATP-bd"/>
</dbReference>
<reference evidence="13" key="2">
    <citation type="submission" date="2020-04" db="EMBL/GenBank/DDBJ databases">
        <authorList>
            <consortium name="NCBI Genome Project"/>
        </authorList>
    </citation>
    <scope>NUCLEOTIDE SEQUENCE</scope>
    <source>
        <strain evidence="13">CBS 304.34</strain>
    </source>
</reference>
<feature type="region of interest" description="Disordered" evidence="8">
    <location>
        <begin position="610"/>
        <end position="718"/>
    </location>
</feature>
<reference evidence="13" key="3">
    <citation type="submission" date="2025-04" db="UniProtKB">
        <authorList>
            <consortium name="RefSeq"/>
        </authorList>
    </citation>
    <scope>IDENTIFICATION</scope>
    <source>
        <strain evidence="13">CBS 304.34</strain>
    </source>
</reference>
<dbReference type="InterPro" id="IPR027417">
    <property type="entry name" value="P-loop_NTPase"/>
</dbReference>
<feature type="compositionally biased region" description="Gly residues" evidence="8">
    <location>
        <begin position="635"/>
        <end position="665"/>
    </location>
</feature>
<evidence type="ECO:0000256" key="8">
    <source>
        <dbReference type="SAM" id="MobiDB-lite"/>
    </source>
</evidence>
<dbReference type="GO" id="GO:0016787">
    <property type="term" value="F:hydrolase activity"/>
    <property type="evidence" value="ECO:0007669"/>
    <property type="project" value="UniProtKB-KW"/>
</dbReference>
<evidence type="ECO:0000259" key="10">
    <source>
        <dbReference type="PROSITE" id="PS51194"/>
    </source>
</evidence>
<dbReference type="CDD" id="cd18787">
    <property type="entry name" value="SF2_C_DEAD"/>
    <property type="match status" value="1"/>
</dbReference>
<accession>A0A6A6YWJ2</accession>
<name>A0A6A6YWJ2_9PEZI</name>
<dbReference type="Pfam" id="PF00270">
    <property type="entry name" value="DEAD"/>
    <property type="match status" value="1"/>
</dbReference>
<evidence type="ECO:0000259" key="9">
    <source>
        <dbReference type="PROSITE" id="PS51192"/>
    </source>
</evidence>
<evidence type="ECO:0000313" key="12">
    <source>
        <dbReference type="Proteomes" id="UP000504636"/>
    </source>
</evidence>
<gene>
    <name evidence="11 13" type="ORF">BDZ99DRAFT_383039</name>
</gene>
<feature type="compositionally biased region" description="Low complexity" evidence="8">
    <location>
        <begin position="619"/>
        <end position="634"/>
    </location>
</feature>
<evidence type="ECO:0000256" key="5">
    <source>
        <dbReference type="ARBA" id="ARBA00022884"/>
    </source>
</evidence>
<dbReference type="PROSITE" id="PS51194">
    <property type="entry name" value="HELICASE_CTER"/>
    <property type="match status" value="1"/>
</dbReference>
<protein>
    <recommendedName>
        <fullName evidence="7">ATP-dependent RNA helicase</fullName>
        <ecNumber evidence="7">3.6.4.13</ecNumber>
    </recommendedName>
</protein>
<dbReference type="Pfam" id="PF00271">
    <property type="entry name" value="Helicase_C"/>
    <property type="match status" value="1"/>
</dbReference>
<proteinExistence type="inferred from homology"/>
<keyword evidence="12" id="KW-1185">Reference proteome</keyword>
<dbReference type="Proteomes" id="UP000504636">
    <property type="component" value="Unplaced"/>
</dbReference>
<evidence type="ECO:0000313" key="13">
    <source>
        <dbReference type="RefSeq" id="XP_033579319.1"/>
    </source>
</evidence>
<dbReference type="PROSITE" id="PS51192">
    <property type="entry name" value="HELICASE_ATP_BIND_1"/>
    <property type="match status" value="1"/>
</dbReference>
<dbReference type="Gene3D" id="3.40.50.300">
    <property type="entry name" value="P-loop containing nucleotide triphosphate hydrolases"/>
    <property type="match status" value="2"/>
</dbReference>
<feature type="compositionally biased region" description="Basic and acidic residues" evidence="8">
    <location>
        <begin position="703"/>
        <end position="718"/>
    </location>
</feature>
<dbReference type="SMART" id="SM00490">
    <property type="entry name" value="HELICc"/>
    <property type="match status" value="1"/>
</dbReference>
<dbReference type="InterPro" id="IPR000629">
    <property type="entry name" value="RNA-helicase_DEAD-box_CS"/>
</dbReference>
<dbReference type="PROSITE" id="PS00039">
    <property type="entry name" value="DEAD_ATP_HELICASE"/>
    <property type="match status" value="1"/>
</dbReference>
<sequence length="718" mass="78367">MLAAFRRCPASLPRSISTSFIAPRVIRPAQATSTSAWRSTISVSRVSIASLHQSSQWRQHAAERYAVEAEVEQEVNAKSPPSNGAIDNAVAGGPVTKFEDLATRGFVHKNIVNTLTKDMGLHTMTEVQTRTINEALKGADIIAQAKTGTGKTLGFLLPVLQNIISKDPELATRGARPPRTTPGDIRAIIISPTRELAEQIAVEAQKLTRNTGVVVQVGVGGTQKRMMLQQIRREGCHILIGTPGRLHDLLADEYSGVEAPKLSALVMDEADRLLDDGFTREINEIRKYLPDPKKQDRQTLMFSATVPKEVVGLVRQTLKPGFHFVKCVRDDEEATHERIPQKLVHAKGLENMMPALFELCQTGLQSSQSGETLPFKAIVYFNSTAEASLASNVFRKVRGSDPRRHALHPAGVFEIHGKLNQGQRTRAADDFRKSKSGILLSSDVTARGMDFPNVTHVIQVGVPRERETYIHRIGRTGRAGKEGEGWIFASPLDAPEVRRRLHSLPLKNDTTLETASVDMSREAQLPENVATILSSLVDAHRQVHREHKTKAYMAYLGVFQGMRDKQELVDSLSGLTKHGWGMDEAPKVGPSLARKLGLSRVRGLNVGHEEEYESSAYDAQSSFSRRGSDSSYSRGGAGARGGYQGRSSGGERGGYQGSSRGGGYQGNSRGSDRGGYQGSSRGGGGYQGNSRGGFQDKSSPRPRGGERESRGRNYDADF</sequence>
<dbReference type="GO" id="GO:0005524">
    <property type="term" value="F:ATP binding"/>
    <property type="evidence" value="ECO:0007669"/>
    <property type="project" value="UniProtKB-UniRule"/>
</dbReference>